<dbReference type="PANTHER" id="PTHR30092">
    <property type="entry name" value="INNER MEMBRANE PROTEIN CRED"/>
    <property type="match status" value="1"/>
</dbReference>
<dbReference type="InterPro" id="IPR010364">
    <property type="entry name" value="Uncharacterised_IM_CreD"/>
</dbReference>
<reference evidence="2 3" key="1">
    <citation type="submission" date="2024-09" db="EMBL/GenBank/DDBJ databases">
        <title>Novel species of the genus Pelomonas and Roseateles isolated from streams.</title>
        <authorList>
            <person name="Lu H."/>
        </authorList>
    </citation>
    <scope>NUCLEOTIDE SEQUENCE [LARGE SCALE GENOMIC DNA]</scope>
    <source>
        <strain evidence="2 3">DC23W</strain>
    </source>
</reference>
<evidence type="ECO:0000313" key="2">
    <source>
        <dbReference type="EMBL" id="MFG6412749.1"/>
    </source>
</evidence>
<feature type="transmembrane region" description="Helical" evidence="1">
    <location>
        <begin position="399"/>
        <end position="419"/>
    </location>
</feature>
<gene>
    <name evidence="2" type="primary">creD</name>
    <name evidence="2" type="ORF">ACG02S_02440</name>
</gene>
<feature type="transmembrane region" description="Helical" evidence="1">
    <location>
        <begin position="347"/>
        <end position="366"/>
    </location>
</feature>
<name>A0ABW7EIK4_9BURK</name>
<evidence type="ECO:0000313" key="3">
    <source>
        <dbReference type="Proteomes" id="UP001606300"/>
    </source>
</evidence>
<sequence>MNKPLILKLAILLVITVFICIVLAQIGGLVSERQARQREAAQSVEQSLAGPQALAGPLIARSCKETWTTLTDDGKKEVVQSRNFWLVAAPSKLNISGGISPEVRHRGLFKVNTYASQLDVQARWDRLDMPAPKAEHAGGRLACGELAIVVTLSDPRGIRTADLKLNGRAMALQPGTPHTAFRGVHALLPEVKPEEALTVSLKLALVGSQRLGIVPAAGDTRVSLQSSWKHPSFNGQFLPIERQVGVSGFTAQWAVSSLASTAVADLEAGKPLPELPRGGLVSYQGDDSTPVHANAGRLDVLAVELIDPVNPYVMSDRAIKYGLMFIALTFITVGLTELLTGRRVHPVQYLLVGLALSLFFLLLLSLSEHLPFVVSYLIAAGAAAVVLTQYAAAMLSGWLRGLSFGGGIVLLYGALYVLLSREQTALVIGAVMLFGVLAAVMTLTRKLDWYRLGGGERVGSAE</sequence>
<keyword evidence="3" id="KW-1185">Reference proteome</keyword>
<organism evidence="2 3">
    <name type="scientific">Pelomonas dachongensis</name>
    <dbReference type="NCBI Taxonomy" id="3299029"/>
    <lineage>
        <taxon>Bacteria</taxon>
        <taxon>Pseudomonadati</taxon>
        <taxon>Pseudomonadota</taxon>
        <taxon>Betaproteobacteria</taxon>
        <taxon>Burkholderiales</taxon>
        <taxon>Sphaerotilaceae</taxon>
        <taxon>Roseateles</taxon>
    </lineage>
</organism>
<feature type="transmembrane region" description="Helical" evidence="1">
    <location>
        <begin position="321"/>
        <end position="340"/>
    </location>
</feature>
<keyword evidence="1" id="KW-0812">Transmembrane</keyword>
<accession>A0ABW7EIK4</accession>
<protein>
    <submittedName>
        <fullName evidence="2">Cell envelope integrity protein CreD</fullName>
    </submittedName>
</protein>
<dbReference type="Proteomes" id="UP001606300">
    <property type="component" value="Unassembled WGS sequence"/>
</dbReference>
<dbReference type="EMBL" id="JBIGHY010000001">
    <property type="protein sequence ID" value="MFG6412749.1"/>
    <property type="molecule type" value="Genomic_DNA"/>
</dbReference>
<feature type="transmembrane region" description="Helical" evidence="1">
    <location>
        <begin position="425"/>
        <end position="443"/>
    </location>
</feature>
<dbReference type="PANTHER" id="PTHR30092:SF0">
    <property type="entry name" value="INNER MEMBRANE PROTEIN CRED"/>
    <property type="match status" value="1"/>
</dbReference>
<dbReference type="PIRSF" id="PIRSF004548">
    <property type="entry name" value="CreD"/>
    <property type="match status" value="1"/>
</dbReference>
<dbReference type="Pfam" id="PF06123">
    <property type="entry name" value="CreD"/>
    <property type="match status" value="1"/>
</dbReference>
<comment type="caution">
    <text evidence="2">The sequence shown here is derived from an EMBL/GenBank/DDBJ whole genome shotgun (WGS) entry which is preliminary data.</text>
</comment>
<dbReference type="RefSeq" id="WP_394468846.1">
    <property type="nucleotide sequence ID" value="NZ_JBIGHY010000001.1"/>
</dbReference>
<keyword evidence="1" id="KW-1133">Transmembrane helix</keyword>
<dbReference type="NCBIfam" id="NF008712">
    <property type="entry name" value="PRK11715.1-1"/>
    <property type="match status" value="1"/>
</dbReference>
<evidence type="ECO:0000256" key="1">
    <source>
        <dbReference type="SAM" id="Phobius"/>
    </source>
</evidence>
<feature type="transmembrane region" description="Helical" evidence="1">
    <location>
        <begin position="372"/>
        <end position="392"/>
    </location>
</feature>
<proteinExistence type="predicted"/>
<keyword evidence="1" id="KW-0472">Membrane</keyword>